<dbReference type="Proteomes" id="UP000008809">
    <property type="component" value="Chromosome"/>
</dbReference>
<dbReference type="Pfam" id="PF00950">
    <property type="entry name" value="ABC-3"/>
    <property type="match status" value="1"/>
</dbReference>
<evidence type="ECO:0000256" key="5">
    <source>
        <dbReference type="ARBA" id="ARBA00023136"/>
    </source>
</evidence>
<comment type="subcellular location">
    <subcellularLocation>
        <location evidence="6">Cell membrane</location>
        <topology evidence="6">Multi-pass membrane protein</topology>
    </subcellularLocation>
    <subcellularLocation>
        <location evidence="1">Membrane</location>
        <topology evidence="1">Multi-pass membrane protein</topology>
    </subcellularLocation>
</comment>
<feature type="transmembrane region" description="Helical" evidence="7">
    <location>
        <begin position="179"/>
        <end position="196"/>
    </location>
</feature>
<keyword evidence="9" id="KW-1185">Reference proteome</keyword>
<feature type="transmembrane region" description="Helical" evidence="7">
    <location>
        <begin position="140"/>
        <end position="158"/>
    </location>
</feature>
<feature type="transmembrane region" description="Helical" evidence="7">
    <location>
        <begin position="21"/>
        <end position="42"/>
    </location>
</feature>
<dbReference type="RefSeq" id="WP_011442284.1">
    <property type="nucleotide sequence ID" value="NC_007778.1"/>
</dbReference>
<evidence type="ECO:0000256" key="3">
    <source>
        <dbReference type="ARBA" id="ARBA00022692"/>
    </source>
</evidence>
<evidence type="ECO:0000256" key="7">
    <source>
        <dbReference type="SAM" id="Phobius"/>
    </source>
</evidence>
<feature type="transmembrane region" description="Helical" evidence="7">
    <location>
        <begin position="62"/>
        <end position="87"/>
    </location>
</feature>
<comment type="similarity">
    <text evidence="2 6">Belongs to the ABC-3 integral membrane protein family.</text>
</comment>
<accession>Q2IUL0</accession>
<dbReference type="PANTHER" id="PTHR30477">
    <property type="entry name" value="ABC-TRANSPORTER METAL-BINDING PROTEIN"/>
    <property type="match status" value="1"/>
</dbReference>
<proteinExistence type="inferred from homology"/>
<dbReference type="CDD" id="cd06550">
    <property type="entry name" value="TM_ABC_iron-siderophores_like"/>
    <property type="match status" value="1"/>
</dbReference>
<keyword evidence="4 7" id="KW-1133">Transmembrane helix</keyword>
<evidence type="ECO:0000256" key="4">
    <source>
        <dbReference type="ARBA" id="ARBA00022989"/>
    </source>
</evidence>
<dbReference type="GO" id="GO:0043190">
    <property type="term" value="C:ATP-binding cassette (ABC) transporter complex"/>
    <property type="evidence" value="ECO:0007669"/>
    <property type="project" value="InterPro"/>
</dbReference>
<dbReference type="KEGG" id="rpb:RPB_3404"/>
<keyword evidence="3 6" id="KW-0812">Transmembrane</keyword>
<dbReference type="eggNOG" id="COG1108">
    <property type="taxonomic scope" value="Bacteria"/>
</dbReference>
<feature type="transmembrane region" description="Helical" evidence="7">
    <location>
        <begin position="226"/>
        <end position="248"/>
    </location>
</feature>
<dbReference type="EMBL" id="CP000250">
    <property type="protein sequence ID" value="ABD08100.1"/>
    <property type="molecule type" value="Genomic_DNA"/>
</dbReference>
<dbReference type="OrthoDB" id="9804300at2"/>
<dbReference type="GO" id="GO:0010043">
    <property type="term" value="P:response to zinc ion"/>
    <property type="evidence" value="ECO:0007669"/>
    <property type="project" value="TreeGrafter"/>
</dbReference>
<dbReference type="GO" id="GO:0055085">
    <property type="term" value="P:transmembrane transport"/>
    <property type="evidence" value="ECO:0007669"/>
    <property type="project" value="InterPro"/>
</dbReference>
<organism evidence="8 9">
    <name type="scientific">Rhodopseudomonas palustris (strain HaA2)</name>
    <dbReference type="NCBI Taxonomy" id="316058"/>
    <lineage>
        <taxon>Bacteria</taxon>
        <taxon>Pseudomonadati</taxon>
        <taxon>Pseudomonadota</taxon>
        <taxon>Alphaproteobacteria</taxon>
        <taxon>Hyphomicrobiales</taxon>
        <taxon>Nitrobacteraceae</taxon>
        <taxon>Rhodopseudomonas</taxon>
    </lineage>
</organism>
<dbReference type="FunFam" id="1.10.3470.10:FF:000003">
    <property type="entry name" value="Iron ABC transporter permease SitD"/>
    <property type="match status" value="1"/>
</dbReference>
<evidence type="ECO:0000313" key="9">
    <source>
        <dbReference type="Proteomes" id="UP000008809"/>
    </source>
</evidence>
<dbReference type="PANTHER" id="PTHR30477:SF13">
    <property type="entry name" value="IRON TRANSPORT SYSTEM MEMBRANE PROTEIN HI_0360-RELATED"/>
    <property type="match status" value="1"/>
</dbReference>
<dbReference type="AlphaFoldDB" id="Q2IUL0"/>
<dbReference type="HOGENOM" id="CLU_028808_4_0_5"/>
<keyword evidence="6" id="KW-0813">Transport</keyword>
<feature type="transmembrane region" description="Helical" evidence="7">
    <location>
        <begin position="254"/>
        <end position="272"/>
    </location>
</feature>
<name>Q2IUL0_RHOP2</name>
<dbReference type="STRING" id="316058.RPB_3404"/>
<dbReference type="GO" id="GO:0071281">
    <property type="term" value="P:cellular response to iron ion"/>
    <property type="evidence" value="ECO:0007669"/>
    <property type="project" value="UniProtKB-ARBA"/>
</dbReference>
<dbReference type="Gene3D" id="1.10.3470.10">
    <property type="entry name" value="ABC transporter involved in vitamin B12 uptake, BtuC"/>
    <property type="match status" value="1"/>
</dbReference>
<dbReference type="SUPFAM" id="SSF81345">
    <property type="entry name" value="ABC transporter involved in vitamin B12 uptake, BtuC"/>
    <property type="match status" value="1"/>
</dbReference>
<dbReference type="InterPro" id="IPR001626">
    <property type="entry name" value="ABC_TroCD"/>
</dbReference>
<feature type="transmembrane region" description="Helical" evidence="7">
    <location>
        <begin position="99"/>
        <end position="120"/>
    </location>
</feature>
<gene>
    <name evidence="8" type="ordered locus">RPB_3404</name>
</gene>
<sequence>MADGSLFAEMLVPFGYDYMLKAMWVSALVGGACAFLSAYLMLKGWSLMGDALAHSIVPGVAAAYIIGAPFAVGAFVAGLLAAAGMQFVKLNSRLREDAVIGLVFTTLFALGLLMASIWPASVSVQTIVLGNILAISDADVVQVAVISGVSLGILALLWKDLMVTFFDENHARSIGLNPRALRIVFFTLLSACTVAALQTVGACLVIAMVVTPGATAYLLTDRFGRLILISISIGAITSFVGAYLSYFLDGATGGVIVTLQTLVFLTAFYLAPKHGLLAARGRRLAAAEAGS</sequence>
<evidence type="ECO:0000313" key="8">
    <source>
        <dbReference type="EMBL" id="ABD08100.1"/>
    </source>
</evidence>
<evidence type="ECO:0000256" key="1">
    <source>
        <dbReference type="ARBA" id="ARBA00004141"/>
    </source>
</evidence>
<keyword evidence="5 7" id="KW-0472">Membrane</keyword>
<protein>
    <submittedName>
        <fullName evidence="8">ABC-3</fullName>
    </submittedName>
</protein>
<dbReference type="InterPro" id="IPR037294">
    <property type="entry name" value="ABC_BtuC-like"/>
</dbReference>
<evidence type="ECO:0000256" key="6">
    <source>
        <dbReference type="RuleBase" id="RU003943"/>
    </source>
</evidence>
<evidence type="ECO:0000256" key="2">
    <source>
        <dbReference type="ARBA" id="ARBA00008034"/>
    </source>
</evidence>
<reference evidence="8 9" key="1">
    <citation type="submission" date="2006-01" db="EMBL/GenBank/DDBJ databases">
        <title>Complete sequence of Rhodopseudomonas palustris HaA2.</title>
        <authorList>
            <consortium name="US DOE Joint Genome Institute"/>
            <person name="Copeland A."/>
            <person name="Lucas S."/>
            <person name="Lapidus A."/>
            <person name="Barry K."/>
            <person name="Detter J.C."/>
            <person name="Glavina T."/>
            <person name="Hammon N."/>
            <person name="Israni S."/>
            <person name="Pitluck S."/>
            <person name="Chain P."/>
            <person name="Malfatti S."/>
            <person name="Shin M."/>
            <person name="Vergez L."/>
            <person name="Schmutz J."/>
            <person name="Larimer F."/>
            <person name="Land M."/>
            <person name="Hauser L."/>
            <person name="Pelletier D.A."/>
            <person name="Kyrpides N."/>
            <person name="Anderson I."/>
            <person name="Oda Y."/>
            <person name="Harwood C.S."/>
            <person name="Richardson P."/>
        </authorList>
    </citation>
    <scope>NUCLEOTIDE SEQUENCE [LARGE SCALE GENOMIC DNA]</scope>
    <source>
        <strain evidence="8 9">HaA2</strain>
    </source>
</reference>